<dbReference type="Pfam" id="PF02518">
    <property type="entry name" value="HATPase_c"/>
    <property type="match status" value="1"/>
</dbReference>
<evidence type="ECO:0000256" key="7">
    <source>
        <dbReference type="ARBA" id="ARBA00022692"/>
    </source>
</evidence>
<dbReference type="CDD" id="cd00130">
    <property type="entry name" value="PAS"/>
    <property type="match status" value="1"/>
</dbReference>
<name>A0A0D8BWZ9_GEOKU</name>
<keyword evidence="5" id="KW-0597">Phosphoprotein</keyword>
<dbReference type="FunFam" id="3.30.450.20:FF:000018">
    <property type="entry name" value="Sensor histidine kinase DcuS"/>
    <property type="match status" value="1"/>
</dbReference>
<protein>
    <recommendedName>
        <fullName evidence="3">histidine kinase</fullName>
        <ecNumber evidence="3">2.7.13.3</ecNumber>
    </recommendedName>
</protein>
<keyword evidence="11 14" id="KW-1133">Transmembrane helix</keyword>
<dbReference type="InterPro" id="IPR005467">
    <property type="entry name" value="His_kinase_dom"/>
</dbReference>
<evidence type="ECO:0000256" key="2">
    <source>
        <dbReference type="ARBA" id="ARBA00004651"/>
    </source>
</evidence>
<evidence type="ECO:0000256" key="11">
    <source>
        <dbReference type="ARBA" id="ARBA00022989"/>
    </source>
</evidence>
<dbReference type="InterPro" id="IPR000014">
    <property type="entry name" value="PAS"/>
</dbReference>
<dbReference type="Pfam" id="PF14689">
    <property type="entry name" value="SPOB_a"/>
    <property type="match status" value="1"/>
</dbReference>
<dbReference type="OrthoDB" id="9792686at2"/>
<accession>A0A0D8BWZ9</accession>
<evidence type="ECO:0000256" key="5">
    <source>
        <dbReference type="ARBA" id="ARBA00022553"/>
    </source>
</evidence>
<dbReference type="SUPFAM" id="SSF55890">
    <property type="entry name" value="Sporulation response regulatory protein Spo0B"/>
    <property type="match status" value="1"/>
</dbReference>
<dbReference type="InterPro" id="IPR033463">
    <property type="entry name" value="sCache_3"/>
</dbReference>
<keyword evidence="4" id="KW-1003">Cell membrane</keyword>
<comment type="catalytic activity">
    <reaction evidence="1">
        <text>ATP + protein L-histidine = ADP + protein N-phospho-L-histidine.</text>
        <dbReference type="EC" id="2.7.13.3"/>
    </reaction>
</comment>
<dbReference type="Pfam" id="PF13426">
    <property type="entry name" value="PAS_9"/>
    <property type="match status" value="1"/>
</dbReference>
<evidence type="ECO:0000256" key="9">
    <source>
        <dbReference type="ARBA" id="ARBA00022777"/>
    </source>
</evidence>
<feature type="domain" description="Histidine kinase" evidence="15">
    <location>
        <begin position="331"/>
        <end position="526"/>
    </location>
</feature>
<organism evidence="17 18">
    <name type="scientific">Geobacillus kaustophilus</name>
    <dbReference type="NCBI Taxonomy" id="1462"/>
    <lineage>
        <taxon>Bacteria</taxon>
        <taxon>Bacillati</taxon>
        <taxon>Bacillota</taxon>
        <taxon>Bacilli</taxon>
        <taxon>Bacillales</taxon>
        <taxon>Anoxybacillaceae</taxon>
        <taxon>Geobacillus</taxon>
        <taxon>Geobacillus thermoleovorans group</taxon>
    </lineage>
</organism>
<keyword evidence="12" id="KW-0902">Two-component regulatory system</keyword>
<proteinExistence type="predicted"/>
<dbReference type="EMBL" id="JYBP01000003">
    <property type="protein sequence ID" value="KJE28519.1"/>
    <property type="molecule type" value="Genomic_DNA"/>
</dbReference>
<dbReference type="GO" id="GO:0000155">
    <property type="term" value="F:phosphorelay sensor kinase activity"/>
    <property type="evidence" value="ECO:0007669"/>
    <property type="project" value="InterPro"/>
</dbReference>
<dbReference type="GO" id="GO:0005886">
    <property type="term" value="C:plasma membrane"/>
    <property type="evidence" value="ECO:0007669"/>
    <property type="project" value="UniProtKB-SubCell"/>
</dbReference>
<keyword evidence="8" id="KW-0547">Nucleotide-binding</keyword>
<dbReference type="Gene3D" id="1.10.287.130">
    <property type="match status" value="1"/>
</dbReference>
<dbReference type="InterPro" id="IPR029151">
    <property type="entry name" value="Sensor-like_sf"/>
</dbReference>
<dbReference type="AlphaFoldDB" id="A0A0D8BWZ9"/>
<dbReference type="Gene3D" id="3.30.450.20">
    <property type="entry name" value="PAS domain"/>
    <property type="match status" value="2"/>
</dbReference>
<dbReference type="SMART" id="SM00091">
    <property type="entry name" value="PAS"/>
    <property type="match status" value="1"/>
</dbReference>
<evidence type="ECO:0000313" key="18">
    <source>
        <dbReference type="Proteomes" id="UP000032522"/>
    </source>
</evidence>
<dbReference type="PANTHER" id="PTHR43547">
    <property type="entry name" value="TWO-COMPONENT HISTIDINE KINASE"/>
    <property type="match status" value="1"/>
</dbReference>
<dbReference type="SUPFAM" id="SSF103190">
    <property type="entry name" value="Sensory domain-like"/>
    <property type="match status" value="1"/>
</dbReference>
<dbReference type="PATRIC" id="fig|1462.6.peg.1737"/>
<evidence type="ECO:0000313" key="17">
    <source>
        <dbReference type="EMBL" id="KJE28519.1"/>
    </source>
</evidence>
<dbReference type="NCBIfam" id="TIGR00229">
    <property type="entry name" value="sensory_box"/>
    <property type="match status" value="1"/>
</dbReference>
<dbReference type="PANTHER" id="PTHR43547:SF3">
    <property type="entry name" value="SENSOR PROTEIN CITS"/>
    <property type="match status" value="1"/>
</dbReference>
<evidence type="ECO:0000259" key="16">
    <source>
        <dbReference type="PROSITE" id="PS50112"/>
    </source>
</evidence>
<dbReference type="SUPFAM" id="SSF55874">
    <property type="entry name" value="ATPase domain of HSP90 chaperone/DNA topoisomerase II/histidine kinase"/>
    <property type="match status" value="1"/>
</dbReference>
<dbReference type="EC" id="2.7.13.3" evidence="3"/>
<dbReference type="Proteomes" id="UP000032522">
    <property type="component" value="Unassembled WGS sequence"/>
</dbReference>
<evidence type="ECO:0000259" key="15">
    <source>
        <dbReference type="PROSITE" id="PS50109"/>
    </source>
</evidence>
<evidence type="ECO:0000256" key="6">
    <source>
        <dbReference type="ARBA" id="ARBA00022679"/>
    </source>
</evidence>
<keyword evidence="9" id="KW-0418">Kinase</keyword>
<evidence type="ECO:0000256" key="4">
    <source>
        <dbReference type="ARBA" id="ARBA00022475"/>
    </source>
</evidence>
<evidence type="ECO:0000256" key="12">
    <source>
        <dbReference type="ARBA" id="ARBA00023012"/>
    </source>
</evidence>
<dbReference type="InterPro" id="IPR003594">
    <property type="entry name" value="HATPase_dom"/>
</dbReference>
<dbReference type="CDD" id="cd16915">
    <property type="entry name" value="HATPase_DpiB-CitA-like"/>
    <property type="match status" value="1"/>
</dbReference>
<dbReference type="CDD" id="cd18773">
    <property type="entry name" value="PDC1_HK_sensor"/>
    <property type="match status" value="1"/>
</dbReference>
<dbReference type="PROSITE" id="PS50112">
    <property type="entry name" value="PAS"/>
    <property type="match status" value="1"/>
</dbReference>
<dbReference type="InterPro" id="IPR036890">
    <property type="entry name" value="HATPase_C_sf"/>
</dbReference>
<sequence length="558" mass="62405">MKLQTRLMVIICSLLLFVIVFLTFLFQHMFAETLKQQIGMRALNVAETVASTPLVREAFRDPNPSGRLQPFAEHIRQKTGAEYVVIGNRQGIRYAHPLPDRIGKPMVGGDNGEVIKGKAIISEAVGSLGPAIRGKAPIFDENGNVIGIVSVGFLLEDIEHIVWTYRLKIFFFSVLALLFGAVGAVVIAKKVKQTIHGLEPEEIGVLYQEKQAILEAIREGIVAISHEGTITMVNQAALKLLGYEHERDVLGAPILQLIPHSRLPEVIRTGRAEYDDEMVLGGETVIANRIPIKDKQGRVIGAVSTFRNKSDLYRLTKELSQLRSYADALRAQTHEFSNKLYLISGLIQLEAYEEALEVITKETDLQQNIVRFVMKEIPDPVIGGLLIGKFNRANELKIAFEIDRESSFRDVPPWIDRDHLVTIIGNLLDNAMEAVLHNGKEEKRVAVFLTDLGNDLIIEVEDNGLGVDPAVAERIYDRGFSTKTNGVRGYGLDLVKKALAMLDGQITYQSEQGKGTAFTVIVPKRLDRANLFRKEEFSTKDRYTFMHQYFWEGGEQKG</sequence>
<feature type="transmembrane region" description="Helical" evidence="14">
    <location>
        <begin position="6"/>
        <end position="26"/>
    </location>
</feature>
<reference evidence="17 18" key="1">
    <citation type="submission" date="2015-01" db="EMBL/GenBank/DDBJ databases">
        <authorList>
            <person name="Filippidou S."/>
            <person name="Jeanneret N."/>
            <person name="Russel-Delif L."/>
            <person name="Junier T."/>
            <person name="Wunderlin T."/>
            <person name="Molina V."/>
            <person name="Johnson S.L."/>
            <person name="Davenport K.W."/>
            <person name="Chain P.S."/>
            <person name="Dorador C."/>
            <person name="Junier P."/>
        </authorList>
    </citation>
    <scope>NUCLEOTIDE SEQUENCE [LARGE SCALE GENOMIC DNA]</scope>
    <source>
        <strain evidence="17 18">Et7/4</strain>
    </source>
</reference>
<comment type="subcellular location">
    <subcellularLocation>
        <location evidence="2">Cell membrane</location>
        <topology evidence="2">Multi-pass membrane protein</topology>
    </subcellularLocation>
</comment>
<evidence type="ECO:0000256" key="14">
    <source>
        <dbReference type="SAM" id="Phobius"/>
    </source>
</evidence>
<evidence type="ECO:0000256" key="10">
    <source>
        <dbReference type="ARBA" id="ARBA00022840"/>
    </source>
</evidence>
<dbReference type="PRINTS" id="PR00344">
    <property type="entry name" value="BCTRLSENSOR"/>
</dbReference>
<dbReference type="InterPro" id="IPR035965">
    <property type="entry name" value="PAS-like_dom_sf"/>
</dbReference>
<dbReference type="SMART" id="SM00387">
    <property type="entry name" value="HATPase_c"/>
    <property type="match status" value="1"/>
</dbReference>
<keyword evidence="6" id="KW-0808">Transferase</keyword>
<dbReference type="Gene3D" id="3.30.565.10">
    <property type="entry name" value="Histidine kinase-like ATPase, C-terminal domain"/>
    <property type="match status" value="1"/>
</dbReference>
<dbReference type="PROSITE" id="PS50109">
    <property type="entry name" value="HIS_KIN"/>
    <property type="match status" value="1"/>
</dbReference>
<feature type="transmembrane region" description="Helical" evidence="14">
    <location>
        <begin position="169"/>
        <end position="188"/>
    </location>
</feature>
<dbReference type="GO" id="GO:0005524">
    <property type="term" value="F:ATP binding"/>
    <property type="evidence" value="ECO:0007669"/>
    <property type="project" value="UniProtKB-KW"/>
</dbReference>
<evidence type="ECO:0000256" key="13">
    <source>
        <dbReference type="ARBA" id="ARBA00023136"/>
    </source>
</evidence>
<dbReference type="Pfam" id="PF17203">
    <property type="entry name" value="sCache_3_2"/>
    <property type="match status" value="1"/>
</dbReference>
<dbReference type="SUPFAM" id="SSF55785">
    <property type="entry name" value="PYP-like sensor domain (PAS domain)"/>
    <property type="match status" value="1"/>
</dbReference>
<evidence type="ECO:0000256" key="3">
    <source>
        <dbReference type="ARBA" id="ARBA00012438"/>
    </source>
</evidence>
<evidence type="ECO:0000256" key="8">
    <source>
        <dbReference type="ARBA" id="ARBA00022741"/>
    </source>
</evidence>
<dbReference type="InterPro" id="IPR039506">
    <property type="entry name" value="SPOB_a"/>
</dbReference>
<evidence type="ECO:0000256" key="1">
    <source>
        <dbReference type="ARBA" id="ARBA00000085"/>
    </source>
</evidence>
<dbReference type="InterPro" id="IPR016120">
    <property type="entry name" value="Sig_transdc_His_kin_SpoOB"/>
</dbReference>
<gene>
    <name evidence="17" type="ORF">LG52_1531</name>
</gene>
<comment type="caution">
    <text evidence="17">The sequence shown here is derived from an EMBL/GenBank/DDBJ whole genome shotgun (WGS) entry which is preliminary data.</text>
</comment>
<dbReference type="InterPro" id="IPR004358">
    <property type="entry name" value="Sig_transdc_His_kin-like_C"/>
</dbReference>
<keyword evidence="13 14" id="KW-0472">Membrane</keyword>
<feature type="domain" description="PAS" evidence="16">
    <location>
        <begin position="206"/>
        <end position="246"/>
    </location>
</feature>
<dbReference type="RefSeq" id="WP_082056118.1">
    <property type="nucleotide sequence ID" value="NZ_JYBP01000003.1"/>
</dbReference>
<keyword evidence="7 14" id="KW-0812">Transmembrane</keyword>
<keyword evidence="10" id="KW-0067">ATP-binding</keyword>